<name>A0ABW9AMP7_9BURK</name>
<protein>
    <recommendedName>
        <fullName evidence="5">DUF5666 domain-containing protein</fullName>
    </recommendedName>
</protein>
<evidence type="ECO:0000313" key="3">
    <source>
        <dbReference type="EMBL" id="MFM0001316.1"/>
    </source>
</evidence>
<proteinExistence type="predicted"/>
<accession>A0ABW9AMP7</accession>
<dbReference type="RefSeq" id="WP_408176787.1">
    <property type="nucleotide sequence ID" value="NZ_JAQQEZ010000005.1"/>
</dbReference>
<evidence type="ECO:0000256" key="1">
    <source>
        <dbReference type="SAM" id="MobiDB-lite"/>
    </source>
</evidence>
<evidence type="ECO:0008006" key="5">
    <source>
        <dbReference type="Google" id="ProtNLM"/>
    </source>
</evidence>
<keyword evidence="2" id="KW-0732">Signal</keyword>
<evidence type="ECO:0000256" key="2">
    <source>
        <dbReference type="SAM" id="SignalP"/>
    </source>
</evidence>
<reference evidence="3 4" key="1">
    <citation type="journal article" date="2024" name="Chem. Sci.">
        <title>Discovery of megapolipeptins by genome mining of a Burkholderiales bacteria collection.</title>
        <authorList>
            <person name="Paulo B.S."/>
            <person name="Recchia M.J.J."/>
            <person name="Lee S."/>
            <person name="Fergusson C.H."/>
            <person name="Romanowski S.B."/>
            <person name="Hernandez A."/>
            <person name="Krull N."/>
            <person name="Liu D.Y."/>
            <person name="Cavanagh H."/>
            <person name="Bos A."/>
            <person name="Gray C.A."/>
            <person name="Murphy B.T."/>
            <person name="Linington R.G."/>
            <person name="Eustaquio A.S."/>
        </authorList>
    </citation>
    <scope>NUCLEOTIDE SEQUENCE [LARGE SCALE GENOMIC DNA]</scope>
    <source>
        <strain evidence="3 4">RL17-350-BIC-A</strain>
    </source>
</reference>
<feature type="chain" id="PRO_5045577970" description="DUF5666 domain-containing protein" evidence="2">
    <location>
        <begin position="22"/>
        <end position="196"/>
    </location>
</feature>
<comment type="caution">
    <text evidence="3">The sequence shown here is derived from an EMBL/GenBank/DDBJ whole genome shotgun (WGS) entry which is preliminary data.</text>
</comment>
<organism evidence="3 4">
    <name type="scientific">Paraburkholderia dipogonis</name>
    <dbReference type="NCBI Taxonomy" id="1211383"/>
    <lineage>
        <taxon>Bacteria</taxon>
        <taxon>Pseudomonadati</taxon>
        <taxon>Pseudomonadota</taxon>
        <taxon>Betaproteobacteria</taxon>
        <taxon>Burkholderiales</taxon>
        <taxon>Burkholderiaceae</taxon>
        <taxon>Paraburkholderia</taxon>
    </lineage>
</organism>
<sequence>MTNAKFLVIAALVAVAPAAWAQQEADTQVTRAPGSVTIKGTRSVTATVQDIDRETRTVLLKGKNGKVVEVEVGDEARNFDQLKVGDIVTVVYREALSLNLKKGGDGISSVEERPSMERAPAGGKPGGTVGREVKIVANVVAVNPKNKTVTLKGPKGNTLDLIVQDPEQFANIKKGDQVEALYTEALAISVEPAVKK</sequence>
<feature type="signal peptide" evidence="2">
    <location>
        <begin position="1"/>
        <end position="21"/>
    </location>
</feature>
<dbReference type="Proteomes" id="UP001629230">
    <property type="component" value="Unassembled WGS sequence"/>
</dbReference>
<gene>
    <name evidence="3" type="ORF">PQR57_09825</name>
</gene>
<evidence type="ECO:0000313" key="4">
    <source>
        <dbReference type="Proteomes" id="UP001629230"/>
    </source>
</evidence>
<keyword evidence="4" id="KW-1185">Reference proteome</keyword>
<feature type="region of interest" description="Disordered" evidence="1">
    <location>
        <begin position="105"/>
        <end position="128"/>
    </location>
</feature>
<dbReference type="EMBL" id="JAQQEZ010000005">
    <property type="protein sequence ID" value="MFM0001316.1"/>
    <property type="molecule type" value="Genomic_DNA"/>
</dbReference>